<reference evidence="2 3" key="1">
    <citation type="submission" date="2017-12" db="EMBL/GenBank/DDBJ databases">
        <authorList>
            <person name="Hurst M.R.H."/>
        </authorList>
    </citation>
    <scope>NUCLEOTIDE SEQUENCE [LARGE SCALE GENOMIC DNA]</scope>
    <source>
        <strain evidence="2 3">SY-3-19</strain>
    </source>
</reference>
<dbReference type="EMBL" id="PJCH01000005">
    <property type="protein sequence ID" value="PQA88342.1"/>
    <property type="molecule type" value="Genomic_DNA"/>
</dbReference>
<evidence type="ECO:0000313" key="3">
    <source>
        <dbReference type="Proteomes" id="UP000239504"/>
    </source>
</evidence>
<dbReference type="Proteomes" id="UP000239504">
    <property type="component" value="Unassembled WGS sequence"/>
</dbReference>
<evidence type="ECO:0000256" key="1">
    <source>
        <dbReference type="SAM" id="MobiDB-lite"/>
    </source>
</evidence>
<name>A0A2S7K785_9PROT</name>
<proteinExistence type="predicted"/>
<dbReference type="AlphaFoldDB" id="A0A2S7K785"/>
<keyword evidence="3" id="KW-1185">Reference proteome</keyword>
<organism evidence="2 3">
    <name type="scientific">Hyphococcus luteus</name>
    <dbReference type="NCBI Taxonomy" id="2058213"/>
    <lineage>
        <taxon>Bacteria</taxon>
        <taxon>Pseudomonadati</taxon>
        <taxon>Pseudomonadota</taxon>
        <taxon>Alphaproteobacteria</taxon>
        <taxon>Parvularculales</taxon>
        <taxon>Parvularculaceae</taxon>
        <taxon>Hyphococcus</taxon>
    </lineage>
</organism>
<feature type="compositionally biased region" description="Basic and acidic residues" evidence="1">
    <location>
        <begin position="70"/>
        <end position="79"/>
    </location>
</feature>
<accession>A0A2S7K785</accession>
<dbReference type="RefSeq" id="WP_104829586.1">
    <property type="nucleotide sequence ID" value="NZ_PJCH01000005.1"/>
</dbReference>
<sequence>MILAQVVMTHDRKYLPLFEVLDTEVRRREESAARISEVARSAVAGRGLRRRKRRKNLADARRKPAQSQQKPDDRLASKN</sequence>
<evidence type="ECO:0000313" key="2">
    <source>
        <dbReference type="EMBL" id="PQA88342.1"/>
    </source>
</evidence>
<gene>
    <name evidence="2" type="ORF">CW354_08565</name>
</gene>
<feature type="region of interest" description="Disordered" evidence="1">
    <location>
        <begin position="45"/>
        <end position="79"/>
    </location>
</feature>
<protein>
    <submittedName>
        <fullName evidence="2">Uncharacterized protein</fullName>
    </submittedName>
</protein>
<comment type="caution">
    <text evidence="2">The sequence shown here is derived from an EMBL/GenBank/DDBJ whole genome shotgun (WGS) entry which is preliminary data.</text>
</comment>